<feature type="chain" id="PRO_5011733816" evidence="3">
    <location>
        <begin position="25"/>
        <end position="661"/>
    </location>
</feature>
<dbReference type="EMBL" id="FOVR01000003">
    <property type="protein sequence ID" value="SFO09101.1"/>
    <property type="molecule type" value="Genomic_DNA"/>
</dbReference>
<evidence type="ECO:0000259" key="5">
    <source>
        <dbReference type="Pfam" id="PF20990"/>
    </source>
</evidence>
<evidence type="ECO:0000313" key="7">
    <source>
        <dbReference type="Proteomes" id="UP000199236"/>
    </source>
</evidence>
<feature type="transmembrane region" description="Helical" evidence="2">
    <location>
        <begin position="499"/>
        <end position="520"/>
    </location>
</feature>
<dbReference type="RefSeq" id="WP_175527972.1">
    <property type="nucleotide sequence ID" value="NZ_FOVR01000003.1"/>
</dbReference>
<feature type="transmembrane region" description="Helical" evidence="2">
    <location>
        <begin position="243"/>
        <end position="262"/>
    </location>
</feature>
<dbReference type="Pfam" id="PF09972">
    <property type="entry name" value="DUF2207"/>
    <property type="match status" value="1"/>
</dbReference>
<evidence type="ECO:0000259" key="4">
    <source>
        <dbReference type="Pfam" id="PF09972"/>
    </source>
</evidence>
<evidence type="ECO:0000256" key="3">
    <source>
        <dbReference type="SAM" id="SignalP"/>
    </source>
</evidence>
<dbReference type="Pfam" id="PF20990">
    <property type="entry name" value="DUF2207_C"/>
    <property type="match status" value="1"/>
</dbReference>
<feature type="region of interest" description="Disordered" evidence="1">
    <location>
        <begin position="630"/>
        <end position="661"/>
    </location>
</feature>
<keyword evidence="3" id="KW-0732">Signal</keyword>
<dbReference type="InterPro" id="IPR018702">
    <property type="entry name" value="DUF2207"/>
</dbReference>
<name>A0A1I5EDF5_9HYPH</name>
<accession>A0A1I5EDF5</accession>
<gene>
    <name evidence="6" type="ORF">SAMN04488056_103126</name>
</gene>
<reference evidence="6 7" key="1">
    <citation type="submission" date="2016-10" db="EMBL/GenBank/DDBJ databases">
        <authorList>
            <person name="de Groot N.N."/>
        </authorList>
    </citation>
    <scope>NUCLEOTIDE SEQUENCE [LARGE SCALE GENOMIC DNA]</scope>
    <source>
        <strain evidence="6 7">CGMCC 1.9157</strain>
    </source>
</reference>
<keyword evidence="7" id="KW-1185">Reference proteome</keyword>
<organism evidence="6 7">
    <name type="scientific">Cohaesibacter marisflavi</name>
    <dbReference type="NCBI Taxonomy" id="655353"/>
    <lineage>
        <taxon>Bacteria</taxon>
        <taxon>Pseudomonadati</taxon>
        <taxon>Pseudomonadota</taxon>
        <taxon>Alphaproteobacteria</taxon>
        <taxon>Hyphomicrobiales</taxon>
        <taxon>Cohaesibacteraceae</taxon>
    </lineage>
</organism>
<proteinExistence type="predicted"/>
<dbReference type="InterPro" id="IPR048389">
    <property type="entry name" value="YciQ-like_C"/>
</dbReference>
<feature type="domain" description="Predicted membrane protein YciQ-like C-terminal" evidence="5">
    <location>
        <begin position="275"/>
        <end position="586"/>
    </location>
</feature>
<feature type="compositionally biased region" description="Gly residues" evidence="1">
    <location>
        <begin position="643"/>
        <end position="661"/>
    </location>
</feature>
<feature type="signal peptide" evidence="3">
    <location>
        <begin position="1"/>
        <end position="24"/>
    </location>
</feature>
<dbReference type="AlphaFoldDB" id="A0A1I5EDF5"/>
<keyword evidence="2" id="KW-0472">Membrane</keyword>
<dbReference type="Proteomes" id="UP000199236">
    <property type="component" value="Unassembled WGS sequence"/>
</dbReference>
<dbReference type="STRING" id="655353.SAMN04488056_103126"/>
<sequence length="661" mass="72383">MPLRFSLHLLLVAFLMLAGSGADALARERIADYQVAISVNKDRSVDITETIEVYVEGEQIKRGLLRDIPETYRREDGRYVNINPQVSTVRRDGQDEPYQISHEGRYFRLRIGDANVLLQHGLHTYEISYSVEDSIGFFDDYDEIYWNAIGTEWAFPIERARVTVQLPQGASVLQYSAYTGRYGEGGNSYTVTDQSDRSISLEATRQFAPREGMAVAVAWPKGVIAAPSQSEQAVGLFLDNSPLYVVLFGAVVTFIWLVYSWVKVGRDPDAGAIIPLYRAPEAISPAMASYIEGMGEFEEGEQKTFIAALISMAIKGLIEIREVGKSAEIIRKDAPGVTVAGKKRHVSAVKSLPVGEKALFKALFDGRDTVKLADMEYKQMSKIMSAFTSAVDKETDETYYHENMGRSFIGLLITVVSVALYFLLKSFWAPPFEFPILEVMVLAFLGAVFTILFMGVTALLPHKLENALKGLILAALAGTSLYVLAVGQENIIPGLWSELAIAPVLLILFMWLLSLGFYQWMKAPTQLGRQVMDKIEGLKLFMTVTVAQQVDEANAADMPELTPKLYEDLLPYAIALGVERKWSKTFEEKVFSQLPPSRAYHPIWYVGAYSAAHPTAALAQITDAIGTDLSSAMTPPASSSSGSSGGGFSGGGGGGGGGGGW</sequence>
<evidence type="ECO:0000256" key="1">
    <source>
        <dbReference type="SAM" id="MobiDB-lite"/>
    </source>
</evidence>
<evidence type="ECO:0000313" key="6">
    <source>
        <dbReference type="EMBL" id="SFO09101.1"/>
    </source>
</evidence>
<feature type="transmembrane region" description="Helical" evidence="2">
    <location>
        <begin position="408"/>
        <end position="428"/>
    </location>
</feature>
<protein>
    <submittedName>
        <fullName evidence="6">Predicted membrane protein</fullName>
    </submittedName>
</protein>
<feature type="transmembrane region" description="Helical" evidence="2">
    <location>
        <begin position="440"/>
        <end position="460"/>
    </location>
</feature>
<evidence type="ECO:0000256" key="2">
    <source>
        <dbReference type="SAM" id="Phobius"/>
    </source>
</evidence>
<feature type="domain" description="DUF2207" evidence="4">
    <location>
        <begin position="29"/>
        <end position="219"/>
    </location>
</feature>
<keyword evidence="2" id="KW-1133">Transmembrane helix</keyword>
<feature type="transmembrane region" description="Helical" evidence="2">
    <location>
        <begin position="467"/>
        <end position="487"/>
    </location>
</feature>
<keyword evidence="2" id="KW-0812">Transmembrane</keyword>